<evidence type="ECO:0000256" key="6">
    <source>
        <dbReference type="PROSITE-ProRule" id="PRU00104"/>
    </source>
</evidence>
<evidence type="ECO:0000256" key="1">
    <source>
        <dbReference type="ARBA" id="ARBA00000885"/>
    </source>
</evidence>
<comment type="caution">
    <text evidence="9">The sequence shown here is derived from an EMBL/GenBank/DDBJ whole genome shotgun (WGS) entry which is preliminary data.</text>
</comment>
<dbReference type="PROSITE" id="PS50237">
    <property type="entry name" value="HECT"/>
    <property type="match status" value="1"/>
</dbReference>
<feature type="region of interest" description="Disordered" evidence="7">
    <location>
        <begin position="1"/>
        <end position="39"/>
    </location>
</feature>
<evidence type="ECO:0000256" key="5">
    <source>
        <dbReference type="ARBA" id="ARBA00022786"/>
    </source>
</evidence>
<dbReference type="Pfam" id="PF00612">
    <property type="entry name" value="IQ"/>
    <property type="match status" value="1"/>
</dbReference>
<comment type="pathway">
    <text evidence="2">Protein modification; protein ubiquitination.</text>
</comment>
<keyword evidence="5 6" id="KW-0833">Ubl conjugation pathway</keyword>
<dbReference type="InterPro" id="IPR000569">
    <property type="entry name" value="HECT_dom"/>
</dbReference>
<dbReference type="CDD" id="cd00078">
    <property type="entry name" value="HECTc"/>
    <property type="match status" value="1"/>
</dbReference>
<dbReference type="InterPro" id="IPR000048">
    <property type="entry name" value="IQ_motif_EF-hand-BS"/>
</dbReference>
<dbReference type="FunFam" id="3.30.2410.10:FF:000017">
    <property type="entry name" value="E3 ubiquitin-protein ligase UPL7"/>
    <property type="match status" value="1"/>
</dbReference>
<dbReference type="GO" id="GO:0000209">
    <property type="term" value="P:protein polyubiquitination"/>
    <property type="evidence" value="ECO:0007669"/>
    <property type="project" value="InterPro"/>
</dbReference>
<name>A0AAN7B962_9PEZI</name>
<reference evidence="9" key="2">
    <citation type="submission" date="2023-05" db="EMBL/GenBank/DDBJ databases">
        <authorList>
            <consortium name="Lawrence Berkeley National Laboratory"/>
            <person name="Steindorff A."/>
            <person name="Hensen N."/>
            <person name="Bonometti L."/>
            <person name="Westerberg I."/>
            <person name="Brannstrom I.O."/>
            <person name="Guillou S."/>
            <person name="Cros-Aarteil S."/>
            <person name="Calhoun S."/>
            <person name="Haridas S."/>
            <person name="Kuo A."/>
            <person name="Mondo S."/>
            <person name="Pangilinan J."/>
            <person name="Riley R."/>
            <person name="Labutti K."/>
            <person name="Andreopoulos B."/>
            <person name="Lipzen A."/>
            <person name="Chen C."/>
            <person name="Yanf M."/>
            <person name="Daum C."/>
            <person name="Ng V."/>
            <person name="Clum A."/>
            <person name="Ohm R."/>
            <person name="Martin F."/>
            <person name="Silar P."/>
            <person name="Natvig D."/>
            <person name="Lalanne C."/>
            <person name="Gautier V."/>
            <person name="Ament-Velasquez S.L."/>
            <person name="Kruys A."/>
            <person name="Hutchinson M.I."/>
            <person name="Powell A.J."/>
            <person name="Barry K."/>
            <person name="Miller A.N."/>
            <person name="Grigoriev I.V."/>
            <person name="Debuchy R."/>
            <person name="Gladieux P."/>
            <person name="Thoren M.H."/>
            <person name="Johannesson H."/>
        </authorList>
    </citation>
    <scope>NUCLEOTIDE SEQUENCE</scope>
    <source>
        <strain evidence="9">PSN293</strain>
    </source>
</reference>
<dbReference type="GO" id="GO:0006511">
    <property type="term" value="P:ubiquitin-dependent protein catabolic process"/>
    <property type="evidence" value="ECO:0007669"/>
    <property type="project" value="TreeGrafter"/>
</dbReference>
<evidence type="ECO:0000313" key="10">
    <source>
        <dbReference type="Proteomes" id="UP001301769"/>
    </source>
</evidence>
<evidence type="ECO:0000259" key="8">
    <source>
        <dbReference type="PROSITE" id="PS50237"/>
    </source>
</evidence>
<reference evidence="9" key="1">
    <citation type="journal article" date="2023" name="Mol. Phylogenet. Evol.">
        <title>Genome-scale phylogeny and comparative genomics of the fungal order Sordariales.</title>
        <authorList>
            <person name="Hensen N."/>
            <person name="Bonometti L."/>
            <person name="Westerberg I."/>
            <person name="Brannstrom I.O."/>
            <person name="Guillou S."/>
            <person name="Cros-Aarteil S."/>
            <person name="Calhoun S."/>
            <person name="Haridas S."/>
            <person name="Kuo A."/>
            <person name="Mondo S."/>
            <person name="Pangilinan J."/>
            <person name="Riley R."/>
            <person name="LaButti K."/>
            <person name="Andreopoulos B."/>
            <person name="Lipzen A."/>
            <person name="Chen C."/>
            <person name="Yan M."/>
            <person name="Daum C."/>
            <person name="Ng V."/>
            <person name="Clum A."/>
            <person name="Steindorff A."/>
            <person name="Ohm R.A."/>
            <person name="Martin F."/>
            <person name="Silar P."/>
            <person name="Natvig D.O."/>
            <person name="Lalanne C."/>
            <person name="Gautier V."/>
            <person name="Ament-Velasquez S.L."/>
            <person name="Kruys A."/>
            <person name="Hutchinson M.I."/>
            <person name="Powell A.J."/>
            <person name="Barry K."/>
            <person name="Miller A.N."/>
            <person name="Grigoriev I.V."/>
            <person name="Debuchy R."/>
            <person name="Gladieux P."/>
            <person name="Hiltunen Thoren M."/>
            <person name="Johannesson H."/>
        </authorList>
    </citation>
    <scope>NUCLEOTIDE SEQUENCE</scope>
    <source>
        <strain evidence="9">PSN293</strain>
    </source>
</reference>
<dbReference type="EC" id="2.3.2.26" evidence="3"/>
<dbReference type="InterPro" id="IPR035983">
    <property type="entry name" value="Hect_E3_ubiquitin_ligase"/>
</dbReference>
<evidence type="ECO:0000256" key="2">
    <source>
        <dbReference type="ARBA" id="ARBA00004906"/>
    </source>
</evidence>
<dbReference type="Gene3D" id="3.90.1750.10">
    <property type="entry name" value="Hect, E3 ligase catalytic domains"/>
    <property type="match status" value="1"/>
</dbReference>
<dbReference type="Gene3D" id="3.30.2410.10">
    <property type="entry name" value="Hect, E3 ligase catalytic domain"/>
    <property type="match status" value="1"/>
</dbReference>
<dbReference type="SUPFAM" id="SSF56204">
    <property type="entry name" value="Hect, E3 ligase catalytic domain"/>
    <property type="match status" value="1"/>
</dbReference>
<dbReference type="SMART" id="SM00119">
    <property type="entry name" value="HECTc"/>
    <property type="match status" value="1"/>
</dbReference>
<keyword evidence="10" id="KW-1185">Reference proteome</keyword>
<feature type="active site" description="Glycyl thioester intermediate" evidence="6">
    <location>
        <position position="1097"/>
    </location>
</feature>
<sequence length="1129" mass="127689">MFPNFSGSSRRTRNVNLSGHKPSNPFAKATPGAGVGASRTEAIAKAERERQQRQQERETKEAALRIQKLWRGYRVRRDYRASCRTSLAQAYNDRQWGQHGEQRRSEYAVPLILVAFQASHVEDHVLLCRVVDDLLRTNFHVFRTNLIDRNRLGKLARLILVVLERCGAHQDLQSRVSVLLEALPTIYTLLPHSTTVDFEGYYKVIGNCYRRRGLDDRTVDPLRNAAVAPLKLNGQPPNERTRAAYDALAFTFLTQPDLPFASPELDFFASNICLASLVTAIVEATSQRTESRQGDLWLLAYLIALKKARKQREVPSTYPMAVNQLLLLSSSQIRASFAAKAKGAAEMLPAFVAGELASLTDKDEILDLVQQLIRHGDGDENSGFFAGYILALMYCFPGLGDDIRMRLYLADIETSQGSVPSVKFFWRVISRTALFSNIGSDSEAALGILRYRNRAGNPRAASDPEWHREWRTILLFLELYVFVLRTTDDDDFFGAINPTALVGHSSSRLRASGLSLTELKALTLFLKHLGFVLYYNAATIQDESAGRNREAYVLTSGIDYDAFRTLVATAMKMLYERDSRRPFLPERHWLMTSKFDMEGFLQAVVLEEQEQRALRENAEDSTDVSSDDDDAYQPLGSRLQESRQMKLVRLRAMQKKAARERILASAGPRLEILRNMPFVVPFETRVQIFRQFIFLDKERRRGGYVDPDQWRLSIIQQLQPQTWPNAHGPGRDMLRRHSARIKRGQIFSDALDQFWGLGDSLKEPIQITFVDEFDIQEAGIDGGGVTKEFLTSVTTEAFTENTNLFVANSKNSLYPNPAALDQHKDSLQQAGLPEGSDAWQESISDFLRQYEFLGRIIGKCMYEGILIDIAFAGFFLLKWASAGGQDTYRAQLNDLHELDEELYQGMLRLKNYPGDVADLELDFTITDQVSLPDEPVRTITRNLIPNGDSIPVTNENRLLYISYVARHRLAVQPHAQTRAFLRGLGMIIDPAWLSMFNQNELQRLVGGDSSSIDVEDLRRHTIYSGVYEVGDDGQEHPTVKLFWEVMRGLTDAEKRDVLKYVTSTPRAPLLGFSQLRPAFSIRDGGLDQTRLPSASTCVNLLKLPQYRTVEVLRSKLLYAVKSGAGFDLS</sequence>
<comment type="catalytic activity">
    <reaction evidence="1">
        <text>S-ubiquitinyl-[E2 ubiquitin-conjugating enzyme]-L-cysteine + [acceptor protein]-L-lysine = [E2 ubiquitin-conjugating enzyme]-L-cysteine + N(6)-ubiquitinyl-[acceptor protein]-L-lysine.</text>
        <dbReference type="EC" id="2.3.2.26"/>
    </reaction>
</comment>
<dbReference type="PROSITE" id="PS50096">
    <property type="entry name" value="IQ"/>
    <property type="match status" value="1"/>
</dbReference>
<dbReference type="PANTHER" id="PTHR45700">
    <property type="entry name" value="UBIQUITIN-PROTEIN LIGASE E3C"/>
    <property type="match status" value="1"/>
</dbReference>
<dbReference type="Proteomes" id="UP001301769">
    <property type="component" value="Unassembled WGS sequence"/>
</dbReference>
<dbReference type="AlphaFoldDB" id="A0AAN7B962"/>
<accession>A0AAN7B962</accession>
<gene>
    <name evidence="9" type="ORF">QBC37DRAFT_58130</name>
</gene>
<evidence type="ECO:0000313" key="9">
    <source>
        <dbReference type="EMBL" id="KAK4217281.1"/>
    </source>
</evidence>
<evidence type="ECO:0000256" key="3">
    <source>
        <dbReference type="ARBA" id="ARBA00012485"/>
    </source>
</evidence>
<dbReference type="PANTHER" id="PTHR45700:SF2">
    <property type="entry name" value="UBIQUITIN-PROTEIN LIGASE E3C"/>
    <property type="match status" value="1"/>
</dbReference>
<keyword evidence="4" id="KW-0808">Transferase</keyword>
<evidence type="ECO:0000256" key="4">
    <source>
        <dbReference type="ARBA" id="ARBA00022679"/>
    </source>
</evidence>
<proteinExistence type="predicted"/>
<organism evidence="9 10">
    <name type="scientific">Rhypophila decipiens</name>
    <dbReference type="NCBI Taxonomy" id="261697"/>
    <lineage>
        <taxon>Eukaryota</taxon>
        <taxon>Fungi</taxon>
        <taxon>Dikarya</taxon>
        <taxon>Ascomycota</taxon>
        <taxon>Pezizomycotina</taxon>
        <taxon>Sordariomycetes</taxon>
        <taxon>Sordariomycetidae</taxon>
        <taxon>Sordariales</taxon>
        <taxon>Naviculisporaceae</taxon>
        <taxon>Rhypophila</taxon>
    </lineage>
</organism>
<protein>
    <recommendedName>
        <fullName evidence="3">HECT-type E3 ubiquitin transferase</fullName>
        <ecNumber evidence="3">2.3.2.26</ecNumber>
    </recommendedName>
</protein>
<dbReference type="Pfam" id="PF00632">
    <property type="entry name" value="HECT"/>
    <property type="match status" value="1"/>
</dbReference>
<feature type="compositionally biased region" description="Polar residues" evidence="7">
    <location>
        <begin position="1"/>
        <end position="17"/>
    </location>
</feature>
<dbReference type="Gene3D" id="3.30.2160.10">
    <property type="entry name" value="Hect, E3 ligase catalytic domain"/>
    <property type="match status" value="1"/>
</dbReference>
<dbReference type="CDD" id="cd23767">
    <property type="entry name" value="IQCD"/>
    <property type="match status" value="1"/>
</dbReference>
<dbReference type="InterPro" id="IPR044611">
    <property type="entry name" value="E3A/B/C-like"/>
</dbReference>
<dbReference type="SMART" id="SM00015">
    <property type="entry name" value="IQ"/>
    <property type="match status" value="1"/>
</dbReference>
<feature type="domain" description="HECT" evidence="8">
    <location>
        <begin position="757"/>
        <end position="1129"/>
    </location>
</feature>
<dbReference type="EMBL" id="MU858061">
    <property type="protein sequence ID" value="KAK4217281.1"/>
    <property type="molecule type" value="Genomic_DNA"/>
</dbReference>
<dbReference type="FunFam" id="3.30.2160.10:FF:000002">
    <property type="entry name" value="Putative Ubiquitin-protein ligase E3C"/>
    <property type="match status" value="1"/>
</dbReference>
<evidence type="ECO:0000256" key="7">
    <source>
        <dbReference type="SAM" id="MobiDB-lite"/>
    </source>
</evidence>
<dbReference type="GO" id="GO:0061630">
    <property type="term" value="F:ubiquitin protein ligase activity"/>
    <property type="evidence" value="ECO:0007669"/>
    <property type="project" value="UniProtKB-EC"/>
</dbReference>